<sequence length="155" mass="17833">MNQMKNEKPYAGLLKPEHLYSMLRAYIIEHAPFALSTVVVSDVINAYMGRKSGYPFLMSDDLPPKFSGKGFEIFGAYKNTENESTLIENSAAWTCCKLTYLETEDDVNTFNEALNAMMRWMYATEYLIKDECGYLPTQKLFSELTLKIKREYGDN</sequence>
<name>A0AA34TTZ0_CITBR</name>
<geneLocation type="plasmid" evidence="2">
    <name>pscc4</name>
</geneLocation>
<keyword evidence="1" id="KW-0614">Plasmid</keyword>
<dbReference type="Proteomes" id="UP000185597">
    <property type="component" value="Plasmid pSCC4"/>
</dbReference>
<reference evidence="1 2" key="1">
    <citation type="submission" date="2017-04" db="EMBL/GenBank/DDBJ databases">
        <title>First report of the mcr-1 colistin resistance gene from a chicken isolate of Citrobacter braakii in China.</title>
        <authorList>
            <person name="Zhang A."/>
        </authorList>
    </citation>
    <scope>NUCLEOTIDE SEQUENCE [LARGE SCALE GENOMIC DNA]</scope>
    <source>
        <strain evidence="1 2">SCC4</strain>
        <plasmid evidence="2">pscc4</plasmid>
    </source>
</reference>
<dbReference type="EMBL" id="CP021078">
    <property type="protein sequence ID" value="ARP61903.1"/>
    <property type="molecule type" value="Genomic_DNA"/>
</dbReference>
<evidence type="ECO:0000313" key="1">
    <source>
        <dbReference type="EMBL" id="ARP61903.1"/>
    </source>
</evidence>
<accession>A0AA34TTZ0</accession>
<protein>
    <submittedName>
        <fullName evidence="1">Uncharacterized protein</fullName>
    </submittedName>
</protein>
<proteinExistence type="predicted"/>
<gene>
    <name evidence="1" type="ORF">BWD41_000100</name>
</gene>
<evidence type="ECO:0000313" key="2">
    <source>
        <dbReference type="Proteomes" id="UP000185597"/>
    </source>
</evidence>
<organism evidence="1 2">
    <name type="scientific">Citrobacter braakii</name>
    <dbReference type="NCBI Taxonomy" id="57706"/>
    <lineage>
        <taxon>Bacteria</taxon>
        <taxon>Pseudomonadati</taxon>
        <taxon>Pseudomonadota</taxon>
        <taxon>Gammaproteobacteria</taxon>
        <taxon>Enterobacterales</taxon>
        <taxon>Enterobacteriaceae</taxon>
        <taxon>Citrobacter</taxon>
        <taxon>Citrobacter freundii complex</taxon>
    </lineage>
</organism>
<dbReference type="AlphaFoldDB" id="A0AA34TTZ0"/>